<evidence type="ECO:0000313" key="2">
    <source>
        <dbReference type="Proteomes" id="UP000028481"/>
    </source>
</evidence>
<evidence type="ECO:0008006" key="3">
    <source>
        <dbReference type="Google" id="ProtNLM"/>
    </source>
</evidence>
<dbReference type="eggNOG" id="COG5512">
    <property type="taxonomic scope" value="Bacteria"/>
</dbReference>
<gene>
    <name evidence="1" type="ORF">HL41_00260</name>
</gene>
<name>A0A075WR10_9BACT</name>
<dbReference type="AlphaFoldDB" id="A0A075WR10"/>
<dbReference type="Pfam" id="PF05258">
    <property type="entry name" value="DciA"/>
    <property type="match status" value="1"/>
</dbReference>
<protein>
    <recommendedName>
        <fullName evidence="3">DUF721 domain-containing protein</fullName>
    </recommendedName>
</protein>
<dbReference type="RefSeq" id="WP_038063009.1">
    <property type="nucleotide sequence ID" value="NZ_CP008796.1"/>
</dbReference>
<dbReference type="InterPro" id="IPR007922">
    <property type="entry name" value="DciA-like"/>
</dbReference>
<keyword evidence="2" id="KW-1185">Reference proteome</keyword>
<accession>A0A075WR10</accession>
<dbReference type="EMBL" id="CP008796">
    <property type="protein sequence ID" value="AIH03390.1"/>
    <property type="molecule type" value="Genomic_DNA"/>
</dbReference>
<proteinExistence type="predicted"/>
<dbReference type="PaxDb" id="289377-HL41_00260"/>
<dbReference type="HOGENOM" id="CLU_1651341_0_0_0"/>
<dbReference type="KEGG" id="tcm:HL41_00260"/>
<sequence>MESFEHLLQILPIPYKTKKAIRALKLAKSLWPKLLDRELALCSNPIRYEEGTLVVETSDYYHLQQLQLKGREIIEALEKVAPEKEKPLFVDLKIVINPLIFERLTKNKQLVNSKEGVLRVNPEDVKELEKTLQNLKDPELAKLFKGLLKTYFKAKKIQKI</sequence>
<dbReference type="OrthoDB" id="9812182at2"/>
<reference evidence="1 2" key="1">
    <citation type="journal article" date="2015" name="Genome Announc.">
        <title>Genome Sequence of a Sulfate-Reducing Thermophilic Bacterium, Thermodesulfobacterium commune DSM 2178T (Phylum Thermodesulfobacteria).</title>
        <authorList>
            <person name="Bhatnagar S."/>
            <person name="Badger J.H."/>
            <person name="Madupu R."/>
            <person name="Khouri H.M."/>
            <person name="O'Connor E.M."/>
            <person name="Robb F.T."/>
            <person name="Ward N.L."/>
            <person name="Eisen J.A."/>
        </authorList>
    </citation>
    <scope>NUCLEOTIDE SEQUENCE [LARGE SCALE GENOMIC DNA]</scope>
    <source>
        <strain evidence="1 2">DSM 2178</strain>
    </source>
</reference>
<evidence type="ECO:0000313" key="1">
    <source>
        <dbReference type="EMBL" id="AIH03390.1"/>
    </source>
</evidence>
<dbReference type="Proteomes" id="UP000028481">
    <property type="component" value="Chromosome"/>
</dbReference>
<organism evidence="1 2">
    <name type="scientific">Thermodesulfobacterium commune DSM 2178</name>
    <dbReference type="NCBI Taxonomy" id="289377"/>
    <lineage>
        <taxon>Bacteria</taxon>
        <taxon>Pseudomonadati</taxon>
        <taxon>Thermodesulfobacteriota</taxon>
        <taxon>Thermodesulfobacteria</taxon>
        <taxon>Thermodesulfobacteriales</taxon>
        <taxon>Thermodesulfobacteriaceae</taxon>
        <taxon>Thermodesulfobacterium</taxon>
    </lineage>
</organism>